<dbReference type="AlphaFoldDB" id="A0A0F7CQV2"/>
<organism evidence="2">
    <name type="scientific">Arthrobacter sp. 68b</name>
    <dbReference type="NCBI Taxonomy" id="311808"/>
    <lineage>
        <taxon>Bacteria</taxon>
        <taxon>Bacillati</taxon>
        <taxon>Actinomycetota</taxon>
        <taxon>Actinomycetes</taxon>
        <taxon>Micrococcales</taxon>
        <taxon>Micrococcaceae</taxon>
        <taxon>Arthrobacter</taxon>
    </lineage>
</organism>
<accession>A0A0F7CQV2</accession>
<evidence type="ECO:0000256" key="1">
    <source>
        <dbReference type="SAM" id="MobiDB-lite"/>
    </source>
</evidence>
<reference evidence="2" key="2">
    <citation type="submission" date="2014-02" db="EMBL/GenBank/DDBJ databases">
        <title>Plasmid-mediated 2-methylpyridine and pyridine degradation in Arthrobacter sp. 68b.</title>
        <authorList>
            <person name="Stanislauskiene R."/>
            <person name="Rutkiene R."/>
            <person name="Gasparaviciute R."/>
            <person name="Meskiene R."/>
            <person name="Bachamatova I."/>
            <person name="Marcinkeviciene L."/>
            <person name="Meskys R."/>
        </authorList>
    </citation>
    <scope>NUCLEOTIDE SEQUENCE</scope>
    <source>
        <strain evidence="2">68b</strain>
        <plasmid evidence="2">p2MP</plasmid>
    </source>
</reference>
<dbReference type="EMBL" id="KJ410765">
    <property type="protein sequence ID" value="AKG47378.1"/>
    <property type="molecule type" value="Genomic_DNA"/>
</dbReference>
<keyword evidence="2" id="KW-0614">Plasmid</keyword>
<reference evidence="2" key="1">
    <citation type="journal article" date="2011" name="Biologija">
        <title>Analysis of phthalate degradation operon from Arthrobacter sp. 68b.</title>
        <authorList>
            <person name="Stanislauskiene R."/>
            <person name="Rudenkov M."/>
            <person name="Karvelis L."/>
            <person name="Gasparaviciute R."/>
            <person name="Meskiene R."/>
            <person name="Casaite V."/>
            <person name="Meskys R."/>
        </authorList>
    </citation>
    <scope>NUCLEOTIDE SEQUENCE</scope>
    <source>
        <strain evidence="2">68b</strain>
        <plasmid evidence="2">p2MP</plasmid>
    </source>
</reference>
<geneLocation type="plasmid" evidence="2">
    <name>p2MP</name>
</geneLocation>
<proteinExistence type="predicted"/>
<protein>
    <submittedName>
        <fullName evidence="2">Uncharacterized protein</fullName>
    </submittedName>
</protein>
<name>A0A0F7CQV2_9MICC</name>
<evidence type="ECO:0000313" key="2">
    <source>
        <dbReference type="EMBL" id="AKG47378.1"/>
    </source>
</evidence>
<sequence>MARTTKGLPDGRIITADDDSMESTFQSMATALGNLRPGESLDDFVARGPEVIRDHVEAIVSAIQEADAFDVIELMRLRETPMVLDGYRESLSDQLPTAVEVVALILLARGARVSAATDVKAAQPSKVIPELHNHARALLTMGQFMLLSAGKAEKFGPLTTLAATYVGHEINVKFKQYAHIHDGLNEALFSSKHLGTLLLEVFGYTYEDFVHVRDAIRSVYLDRFFAARDILGDVVQEWEAGSRSGQSTERTEQGRAAVYDLMFYPGERASFTATDIADASSVPKDRVERILDHFSLSFGAETDPVTAVESFLSGDNTLRNAALIADGAGNYVTMNVPIGTDCFRQVIEAGLKSQSGRWRRYEKRRVTVSEQFSVEYLTKLLGADATHVNLKYFRPNPEVDPVQLASTAINITSIAEQTESDALFLIEDVAVCVEVKGRSVSHQARGGHVQRLTGDLKSTVGEATDQALRLEGLIRTNGGLWLEDKTWLDLSGVREVRSIAVCLDDMGPLGTALDELVRGNVIKSDRFPWIVSLHDLAIIAEVLDRPAEFLLYLRRRTESEVSLKFWAIDELDLFMLFLSGQLYVEPDPDRVSEEFLGVRRPSGGDRRRYRSSAVPTRVMTHTDPLDAWVYHQEGSVEEPASKPAFEVHPAVLNLVDFLQDGKKPGWFRFSADLLNLGGEAQEKLARDIQTLITKTKNDGQPHSLFVAFAGAWGYPTLFVGTQPSAMPQATASRRLATYGTSKKHQVKSDRALMVLFDHRGSIRSVRYDNTPFGDRQDLDALGDALGLLPPEFMARPIPPSARRATKRLNAGQKKRRRR</sequence>
<feature type="region of interest" description="Disordered" evidence="1">
    <location>
        <begin position="793"/>
        <end position="818"/>
    </location>
</feature>